<dbReference type="GO" id="GO:0016747">
    <property type="term" value="F:acyltransferase activity, transferring groups other than amino-acyl groups"/>
    <property type="evidence" value="ECO:0007669"/>
    <property type="project" value="InterPro"/>
</dbReference>
<sequence length="328" mass="36890">MKYQPSLDGLRAVATLLVLLFHAKVPGMSAGFVGVDIFFVLSGFLITRLLIAEHERTGAIDYMDFTARRLRRLYPAMILFLLVYLAVAPFAWPDIPTERHQWDAFIAGFYMGDYAIATGRPTAVIGHLWSLGVEEKFYLLWPFTVAMALRLRRSHAQLLIAAMFVGITLWRAYNVETLDRYWHVYFRFDTHCSGLLLGALAAFTSIRPRAAFGWIGLVGLLVVLVVFEWRTKASAAIGISLAEVFSLMVVMASPSFLGRGVLPWLGKMSYGIYLWHYLFIKFGREHGLNWAENLIFAGVGGIACAALSYYAVEQWLKAPRRTPTSSTT</sequence>
<feature type="transmembrane region" description="Helical" evidence="1">
    <location>
        <begin position="185"/>
        <end position="203"/>
    </location>
</feature>
<feature type="transmembrane region" description="Helical" evidence="1">
    <location>
        <begin position="233"/>
        <end position="252"/>
    </location>
</feature>
<dbReference type="PANTHER" id="PTHR23028">
    <property type="entry name" value="ACETYLTRANSFERASE"/>
    <property type="match status" value="1"/>
</dbReference>
<dbReference type="Pfam" id="PF01757">
    <property type="entry name" value="Acyl_transf_3"/>
    <property type="match status" value="1"/>
</dbReference>
<feature type="transmembrane region" description="Helical" evidence="1">
    <location>
        <begin position="73"/>
        <end position="92"/>
    </location>
</feature>
<evidence type="ECO:0000256" key="1">
    <source>
        <dbReference type="SAM" id="Phobius"/>
    </source>
</evidence>
<dbReference type="PANTHER" id="PTHR23028:SF53">
    <property type="entry name" value="ACYL_TRANSF_3 DOMAIN-CONTAINING PROTEIN"/>
    <property type="match status" value="1"/>
</dbReference>
<dbReference type="AlphaFoldDB" id="A0A6M3JAK1"/>
<dbReference type="InterPro" id="IPR002656">
    <property type="entry name" value="Acyl_transf_3_dom"/>
</dbReference>
<feature type="transmembrane region" description="Helical" evidence="1">
    <location>
        <begin position="210"/>
        <end position="227"/>
    </location>
</feature>
<dbReference type="InterPro" id="IPR050879">
    <property type="entry name" value="Acyltransferase_3"/>
</dbReference>
<keyword evidence="1" id="KW-0812">Transmembrane</keyword>
<protein>
    <submittedName>
        <fullName evidence="3">Putative acetyltransferase</fullName>
    </submittedName>
</protein>
<keyword evidence="3" id="KW-0808">Transferase</keyword>
<keyword evidence="1" id="KW-0472">Membrane</keyword>
<feature type="transmembrane region" description="Helical" evidence="1">
    <location>
        <begin position="33"/>
        <end position="52"/>
    </location>
</feature>
<evidence type="ECO:0000313" key="3">
    <source>
        <dbReference type="EMBL" id="QJA66037.1"/>
    </source>
</evidence>
<organism evidence="3">
    <name type="scientific">viral metagenome</name>
    <dbReference type="NCBI Taxonomy" id="1070528"/>
    <lineage>
        <taxon>unclassified sequences</taxon>
        <taxon>metagenomes</taxon>
        <taxon>organismal metagenomes</taxon>
    </lineage>
</organism>
<dbReference type="GO" id="GO:0016020">
    <property type="term" value="C:membrane"/>
    <property type="evidence" value="ECO:0007669"/>
    <property type="project" value="TreeGrafter"/>
</dbReference>
<feature type="transmembrane region" description="Helical" evidence="1">
    <location>
        <begin position="294"/>
        <end position="312"/>
    </location>
</feature>
<feature type="transmembrane region" description="Helical" evidence="1">
    <location>
        <begin position="156"/>
        <end position="173"/>
    </location>
</feature>
<keyword evidence="1" id="KW-1133">Transmembrane helix</keyword>
<proteinExistence type="predicted"/>
<dbReference type="EMBL" id="MT141548">
    <property type="protein sequence ID" value="QJA66037.1"/>
    <property type="molecule type" value="Genomic_DNA"/>
</dbReference>
<accession>A0A6M3JAK1</accession>
<evidence type="ECO:0000259" key="2">
    <source>
        <dbReference type="Pfam" id="PF01757"/>
    </source>
</evidence>
<gene>
    <name evidence="3" type="ORF">MM415B00367_0014</name>
</gene>
<reference evidence="3" key="1">
    <citation type="submission" date="2020-03" db="EMBL/GenBank/DDBJ databases">
        <title>The deep terrestrial virosphere.</title>
        <authorList>
            <person name="Holmfeldt K."/>
            <person name="Nilsson E."/>
            <person name="Simone D."/>
            <person name="Lopez-Fernandez M."/>
            <person name="Wu X."/>
            <person name="de Brujin I."/>
            <person name="Lundin D."/>
            <person name="Andersson A."/>
            <person name="Bertilsson S."/>
            <person name="Dopson M."/>
        </authorList>
    </citation>
    <scope>NUCLEOTIDE SEQUENCE</scope>
    <source>
        <strain evidence="3">MM415B00367</strain>
    </source>
</reference>
<feature type="domain" description="Acyltransferase 3" evidence="2">
    <location>
        <begin position="6"/>
        <end position="310"/>
    </location>
</feature>
<name>A0A6M3JAK1_9ZZZZ</name>
<dbReference type="GO" id="GO:0009103">
    <property type="term" value="P:lipopolysaccharide biosynthetic process"/>
    <property type="evidence" value="ECO:0007669"/>
    <property type="project" value="TreeGrafter"/>
</dbReference>